<evidence type="ECO:0000313" key="3">
    <source>
        <dbReference type="Proteomes" id="UP000615455"/>
    </source>
</evidence>
<proteinExistence type="predicted"/>
<evidence type="ECO:0000256" key="1">
    <source>
        <dbReference type="SAM" id="Coils"/>
    </source>
</evidence>
<reference evidence="3" key="1">
    <citation type="journal article" date="2019" name="Int. J. Syst. Evol. Microbiol.">
        <title>The Global Catalogue of Microorganisms (GCM) 10K type strain sequencing project: providing services to taxonomists for standard genome sequencing and annotation.</title>
        <authorList>
            <consortium name="The Broad Institute Genomics Platform"/>
            <consortium name="The Broad Institute Genome Sequencing Center for Infectious Disease"/>
            <person name="Wu L."/>
            <person name="Ma J."/>
        </authorList>
    </citation>
    <scope>NUCLEOTIDE SEQUENCE [LARGE SCALE GENOMIC DNA]</scope>
    <source>
        <strain evidence="3">CGMCC 1.15043</strain>
    </source>
</reference>
<sequence>MTMKKINFDLRDKWATQGVKANELREKFDTKMTLAMTLLQDLKSQKSTLLKREFEGADMSKEKAAIDAKLNDAIRDLEEAEAERTAAYEHASELSATNHVSVRDMVVNWNGSHRTMVRDVQLLPIQKQMAAARSAYLNAIIDMRELRQTYADDYSKLHSLNYRDHRPGDNVSLHEIANYVDLPSITNAEIIDAMDYGRLPADIERTVIGGEK</sequence>
<evidence type="ECO:0000313" key="2">
    <source>
        <dbReference type="EMBL" id="GGA06441.1"/>
    </source>
</evidence>
<name>A0ABQ1FC84_9BACL</name>
<comment type="caution">
    <text evidence="2">The sequence shown here is derived from an EMBL/GenBank/DDBJ whole genome shotgun (WGS) entry which is preliminary data.</text>
</comment>
<gene>
    <name evidence="2" type="ORF">GCM10008018_60380</name>
</gene>
<keyword evidence="3" id="KW-1185">Reference proteome</keyword>
<keyword evidence="1" id="KW-0175">Coiled coil</keyword>
<protein>
    <recommendedName>
        <fullName evidence="4">Phage protein</fullName>
    </recommendedName>
</protein>
<accession>A0ABQ1FC84</accession>
<dbReference type="RefSeq" id="WP_189018938.1">
    <property type="nucleotide sequence ID" value="NZ_BMHE01000050.1"/>
</dbReference>
<dbReference type="EMBL" id="BMHE01000050">
    <property type="protein sequence ID" value="GGA06441.1"/>
    <property type="molecule type" value="Genomic_DNA"/>
</dbReference>
<feature type="coiled-coil region" evidence="1">
    <location>
        <begin position="63"/>
        <end position="97"/>
    </location>
</feature>
<organism evidence="2 3">
    <name type="scientific">Paenibacillus marchantiophytorum</name>
    <dbReference type="NCBI Taxonomy" id="1619310"/>
    <lineage>
        <taxon>Bacteria</taxon>
        <taxon>Bacillati</taxon>
        <taxon>Bacillota</taxon>
        <taxon>Bacilli</taxon>
        <taxon>Bacillales</taxon>
        <taxon>Paenibacillaceae</taxon>
        <taxon>Paenibacillus</taxon>
    </lineage>
</organism>
<evidence type="ECO:0008006" key="4">
    <source>
        <dbReference type="Google" id="ProtNLM"/>
    </source>
</evidence>
<dbReference type="Proteomes" id="UP000615455">
    <property type="component" value="Unassembled WGS sequence"/>
</dbReference>